<keyword evidence="2" id="KW-0472">Membrane</keyword>
<dbReference type="AlphaFoldDB" id="A0A0J9T5C0"/>
<feature type="compositionally biased region" description="Low complexity" evidence="1">
    <location>
        <begin position="265"/>
        <end position="274"/>
    </location>
</feature>
<reference evidence="3 4" key="1">
    <citation type="submission" date="2011-08" db="EMBL/GenBank/DDBJ databases">
        <title>The Genome Sequence of Plasmodium vivax Mauritania I.</title>
        <authorList>
            <consortium name="The Broad Institute Genome Sequencing Platform"/>
            <consortium name="The Broad Institute Genome Sequencing Center for Infectious Disease"/>
            <person name="Neafsey D."/>
            <person name="Carlton J."/>
            <person name="Barnwell J."/>
            <person name="Collins W."/>
            <person name="Escalante A."/>
            <person name="Mullikin J."/>
            <person name="Saul A."/>
            <person name="Guigo R."/>
            <person name="Camara F."/>
            <person name="Young S.K."/>
            <person name="Zeng Q."/>
            <person name="Gargeya S."/>
            <person name="Fitzgerald M."/>
            <person name="Haas B."/>
            <person name="Abouelleil A."/>
            <person name="Alvarado L."/>
            <person name="Arachchi H.M."/>
            <person name="Berlin A."/>
            <person name="Brown A."/>
            <person name="Chapman S.B."/>
            <person name="Chen Z."/>
            <person name="Dunbar C."/>
            <person name="Freedman E."/>
            <person name="Gearin G."/>
            <person name="Gellesch M."/>
            <person name="Goldberg J."/>
            <person name="Griggs A."/>
            <person name="Gujja S."/>
            <person name="Heiman D."/>
            <person name="Howarth C."/>
            <person name="Larson L."/>
            <person name="Lui A."/>
            <person name="MacDonald P.J.P."/>
            <person name="Montmayeur A."/>
            <person name="Murphy C."/>
            <person name="Neiman D."/>
            <person name="Pearson M."/>
            <person name="Priest M."/>
            <person name="Roberts A."/>
            <person name="Saif S."/>
            <person name="Shea T."/>
            <person name="Shenoy N."/>
            <person name="Sisk P."/>
            <person name="Stolte C."/>
            <person name="Sykes S."/>
            <person name="Wortman J."/>
            <person name="Nusbaum C."/>
            <person name="Birren B."/>
        </authorList>
    </citation>
    <scope>NUCLEOTIDE SEQUENCE [LARGE SCALE GENOMIC DNA]</scope>
    <source>
        <strain evidence="3 4">Mauritania I</strain>
    </source>
</reference>
<feature type="transmembrane region" description="Helical" evidence="2">
    <location>
        <begin position="294"/>
        <end position="314"/>
    </location>
</feature>
<feature type="compositionally biased region" description="Polar residues" evidence="1">
    <location>
        <begin position="275"/>
        <end position="284"/>
    </location>
</feature>
<name>A0A0J9T5C0_PLAVI</name>
<dbReference type="OrthoDB" id="388362at2759"/>
<proteinExistence type="predicted"/>
<evidence type="ECO:0000256" key="2">
    <source>
        <dbReference type="SAM" id="Phobius"/>
    </source>
</evidence>
<evidence type="ECO:0000313" key="4">
    <source>
        <dbReference type="Proteomes" id="UP000053776"/>
    </source>
</evidence>
<feature type="region of interest" description="Disordered" evidence="1">
    <location>
        <begin position="265"/>
        <end position="286"/>
    </location>
</feature>
<organism evidence="3 4">
    <name type="scientific">Plasmodium vivax Mauritania I</name>
    <dbReference type="NCBI Taxonomy" id="1035515"/>
    <lineage>
        <taxon>Eukaryota</taxon>
        <taxon>Sar</taxon>
        <taxon>Alveolata</taxon>
        <taxon>Apicomplexa</taxon>
        <taxon>Aconoidasida</taxon>
        <taxon>Haemosporida</taxon>
        <taxon>Plasmodiidae</taxon>
        <taxon>Plasmodium</taxon>
        <taxon>Plasmodium (Plasmodium)</taxon>
    </lineage>
</organism>
<evidence type="ECO:0000313" key="3">
    <source>
        <dbReference type="EMBL" id="KMZ89812.1"/>
    </source>
</evidence>
<accession>A0A0J9T5C0</accession>
<keyword evidence="2" id="KW-1133">Transmembrane helix</keyword>
<gene>
    <name evidence="3" type="ORF">PVMG_06167</name>
</gene>
<feature type="transmembrane region" description="Helical" evidence="2">
    <location>
        <begin position="5"/>
        <end position="22"/>
    </location>
</feature>
<keyword evidence="2" id="KW-0812">Transmembrane</keyword>
<dbReference type="Proteomes" id="UP000053776">
    <property type="component" value="Unassembled WGS sequence"/>
</dbReference>
<dbReference type="EMBL" id="KQ235130">
    <property type="protein sequence ID" value="KMZ89812.1"/>
    <property type="molecule type" value="Genomic_DNA"/>
</dbReference>
<evidence type="ECO:0000256" key="1">
    <source>
        <dbReference type="SAM" id="MobiDB-lite"/>
    </source>
</evidence>
<protein>
    <submittedName>
        <fullName evidence="3">Uncharacterized protein</fullName>
    </submittedName>
</protein>
<sequence length="317" mass="37726">MRILIYRYIIIIGFYCYIYLYNEKTFQNSIRLELKKIMYFVYNSNYNFFKDCYNYIEDEQYSLTYEFDSDYTYRSSKLEDWEQYHTDLCIKFKKLINFIMLKIKTREFYNDQTYIPYMNYWLNYHVGQHKNSKFTAEEFYDIIEKRDPAFFAYNFKINAHNINESDLKDMNSLYELYNVHYEIMTMDPSITDGCITKANKCFSLYKNLILTCPPGVDKNFCKALLKFRDAYNTLKTETECLNKELSELPSYDQVISLSQELATDSQQTQDQVQSEGSEPISSVPTELPPEKNKMIGFAGSILGSSTVLFSIYLVKTF</sequence>